<gene>
    <name evidence="1" type="ORF">METZ01_LOCUS126981</name>
</gene>
<accession>A0A381YCG1</accession>
<dbReference type="EMBL" id="UINC01017785">
    <property type="protein sequence ID" value="SVA74127.1"/>
    <property type="molecule type" value="Genomic_DNA"/>
</dbReference>
<evidence type="ECO:0000313" key="1">
    <source>
        <dbReference type="EMBL" id="SVA74127.1"/>
    </source>
</evidence>
<sequence length="86" mass="9082">MIIERFAMPVADAAAGSFNHGNERQKIIGGHVRLHHNVSVSGCKEAIGITVCTKASKACSSRQTVKLLSFAVGKHVDAGGEYGRFG</sequence>
<protein>
    <submittedName>
        <fullName evidence="1">Uncharacterized protein</fullName>
    </submittedName>
</protein>
<organism evidence="1">
    <name type="scientific">marine metagenome</name>
    <dbReference type="NCBI Taxonomy" id="408172"/>
    <lineage>
        <taxon>unclassified sequences</taxon>
        <taxon>metagenomes</taxon>
        <taxon>ecological metagenomes</taxon>
    </lineage>
</organism>
<dbReference type="AlphaFoldDB" id="A0A381YCG1"/>
<name>A0A381YCG1_9ZZZZ</name>
<reference evidence="1" key="1">
    <citation type="submission" date="2018-05" db="EMBL/GenBank/DDBJ databases">
        <authorList>
            <person name="Lanie J.A."/>
            <person name="Ng W.-L."/>
            <person name="Kazmierczak K.M."/>
            <person name="Andrzejewski T.M."/>
            <person name="Davidsen T.M."/>
            <person name="Wayne K.J."/>
            <person name="Tettelin H."/>
            <person name="Glass J.I."/>
            <person name="Rusch D."/>
            <person name="Podicherti R."/>
            <person name="Tsui H.-C.T."/>
            <person name="Winkler M.E."/>
        </authorList>
    </citation>
    <scope>NUCLEOTIDE SEQUENCE</scope>
</reference>
<proteinExistence type="predicted"/>